<protein>
    <submittedName>
        <fullName evidence="2">Uncharacterized protein</fullName>
    </submittedName>
</protein>
<evidence type="ECO:0000313" key="2">
    <source>
        <dbReference type="EMBL" id="QEU08699.1"/>
    </source>
</evidence>
<accession>A0A5P2QTH4</accession>
<feature type="region of interest" description="Disordered" evidence="1">
    <location>
        <begin position="93"/>
        <end position="124"/>
    </location>
</feature>
<proteinExistence type="predicted"/>
<dbReference type="Proteomes" id="UP000324507">
    <property type="component" value="Chromosome"/>
</dbReference>
<evidence type="ECO:0000256" key="1">
    <source>
        <dbReference type="SAM" id="MobiDB-lite"/>
    </source>
</evidence>
<dbReference type="AlphaFoldDB" id="A0A5P2QTH4"/>
<dbReference type="RefSeq" id="WP_150350712.1">
    <property type="nucleotide sequence ID" value="NZ_CP044081.1"/>
</dbReference>
<organism evidence="2 3">
    <name type="scientific">Paracoccus yeei</name>
    <dbReference type="NCBI Taxonomy" id="147645"/>
    <lineage>
        <taxon>Bacteria</taxon>
        <taxon>Pseudomonadati</taxon>
        <taxon>Pseudomonadota</taxon>
        <taxon>Alphaproteobacteria</taxon>
        <taxon>Rhodobacterales</taxon>
        <taxon>Paracoccaceae</taxon>
        <taxon>Paracoccus</taxon>
    </lineage>
</organism>
<sequence length="305" mass="33801">MSKNLNTPARTSAQILPFINHRDHAAVAFIEAMSGLKLAYLPPVEPPSEQPQNSPAEIVKFASAAKRENADLPLKNQRHKQTPKGRCLVVPLNPLSTPPSQPLKAPSQHPPHKTPSASTVIPFLTPSKRKPTRWNDLHEAARFRVASEYTERAEGLAVSLNLSIGRESSYLSEDRQTKITRLFQNRLNGELKAAGLSGLPYAFTFELSQDGRLHLHGVLDAHGHDRDAIANALRKAAGEIQGRAKARQVKLDLVHDGAGWASYTNKERKRTSQRLDLERLTIMSQSMSRLAKQYSDEARKARIAA</sequence>
<gene>
    <name evidence="2" type="ORF">FOB51_12240</name>
</gene>
<reference evidence="2 3" key="1">
    <citation type="submission" date="2019-09" db="EMBL/GenBank/DDBJ databases">
        <title>FDA dAtabase for Regulatory Grade micrObial Sequences (FDA-ARGOS): Supporting development and validation of Infectious Disease Dx tests.</title>
        <authorList>
            <person name="Sciortino C."/>
            <person name="Tallon L."/>
            <person name="Sadzewicz L."/>
            <person name="Vavikolanu K."/>
            <person name="Mehta A."/>
            <person name="Aluvathingal J."/>
            <person name="Nadendla S."/>
            <person name="Nandy P."/>
            <person name="Geyer C."/>
            <person name="Yan Y."/>
            <person name="Sichtig H."/>
        </authorList>
    </citation>
    <scope>NUCLEOTIDE SEQUENCE [LARGE SCALE GENOMIC DNA]</scope>
    <source>
        <strain evidence="2 3">FDAARGOS_643</strain>
    </source>
</reference>
<evidence type="ECO:0000313" key="3">
    <source>
        <dbReference type="Proteomes" id="UP000324507"/>
    </source>
</evidence>
<name>A0A5P2QTH4_9RHOB</name>
<dbReference type="EMBL" id="CP044081">
    <property type="protein sequence ID" value="QEU08699.1"/>
    <property type="molecule type" value="Genomic_DNA"/>
</dbReference>